<dbReference type="EMBL" id="SODO01000014">
    <property type="protein sequence ID" value="TDW56352.1"/>
    <property type="molecule type" value="Genomic_DNA"/>
</dbReference>
<proteinExistence type="inferred from homology"/>
<name>A0A235CC89_9GAMM</name>
<dbReference type="NCBIfam" id="TIGR00543">
    <property type="entry name" value="isochor_syn"/>
    <property type="match status" value="1"/>
</dbReference>
<keyword evidence="4" id="KW-0413">Isomerase</keyword>
<dbReference type="OrthoDB" id="9806579at2"/>
<keyword evidence="10" id="KW-1185">Reference proteome</keyword>
<dbReference type="InterPro" id="IPR005801">
    <property type="entry name" value="ADC_synthase"/>
</dbReference>
<dbReference type="Proteomes" id="UP000295058">
    <property type="component" value="Unassembled WGS sequence"/>
</dbReference>
<evidence type="ECO:0000256" key="1">
    <source>
        <dbReference type="ARBA" id="ARBA00000799"/>
    </source>
</evidence>
<organism evidence="7 9">
    <name type="scientific">Oceanimonas baumannii</name>
    <dbReference type="NCBI Taxonomy" id="129578"/>
    <lineage>
        <taxon>Bacteria</taxon>
        <taxon>Pseudomonadati</taxon>
        <taxon>Pseudomonadota</taxon>
        <taxon>Gammaproteobacteria</taxon>
        <taxon>Aeromonadales</taxon>
        <taxon>Aeromonadaceae</taxon>
        <taxon>Oceanimonas</taxon>
    </lineage>
</organism>
<sequence length="393" mass="41330">MINRMPFTEAMVNAEQRNTLFVLKGPTHQLQTEGCQARLPAGNTMTLGQRVSEFFNGRSTGPDVLVGALPFDPLADDALYQPARLTASDAGMVAPLAPLVDTCTPEPAASDYADMVARCVAGIDGQALSKAVLARSLKLQAAASLDPLALAARLERDASVTTYVLPVPVTPAAPPAWLVGATPELLISRRGRTIVSHPLAGSARRCASAEQDAAAASALSASTKDLEEHAYVVDAIKAALAPLCSELHTPEQPSLYTTDTMWHLGTRITGTLKDDSISVATLAGLLHPTPAVCGTPRQQALNTIASLEPVDRGFYAGAVGWVNAEGDGDWYVAIRCAHVQANTLRLFAGAGIVADSVPALEVAETGAKFRAMLNALGVDDELEFECNKELSHD</sequence>
<reference evidence="8 10" key="2">
    <citation type="submission" date="2019-03" db="EMBL/GenBank/DDBJ databases">
        <title>Genomic Encyclopedia of Archaeal and Bacterial Type Strains, Phase II (KMG-II): from individual species to whole genera.</title>
        <authorList>
            <person name="Goeker M."/>
        </authorList>
    </citation>
    <scope>NUCLEOTIDE SEQUENCE [LARGE SCALE GENOMIC DNA]</scope>
    <source>
        <strain evidence="8 10">DSM 15594</strain>
    </source>
</reference>
<feature type="domain" description="Chorismate-utilising enzyme C-terminal" evidence="6">
    <location>
        <begin position="110"/>
        <end position="368"/>
    </location>
</feature>
<dbReference type="EMBL" id="NQJF01000015">
    <property type="protein sequence ID" value="OYD21425.1"/>
    <property type="molecule type" value="Genomic_DNA"/>
</dbReference>
<dbReference type="Gene3D" id="3.60.120.10">
    <property type="entry name" value="Anthranilate synthase"/>
    <property type="match status" value="1"/>
</dbReference>
<dbReference type="Proteomes" id="UP000243640">
    <property type="component" value="Unassembled WGS sequence"/>
</dbReference>
<reference evidence="7 9" key="1">
    <citation type="submission" date="2017-08" db="EMBL/GenBank/DDBJ databases">
        <title>Draft Genome Sequence of the Marine Bacterium Oceanimonas baumannii ATCC 700832.</title>
        <authorList>
            <person name="Mcclelland W.D."/>
            <person name="Brennan M.A."/>
            <person name="Trachtenberg A.M."/>
            <person name="Maclea K.S."/>
        </authorList>
    </citation>
    <scope>NUCLEOTIDE SEQUENCE [LARGE SCALE GENOMIC DNA]</scope>
    <source>
        <strain evidence="7 9">ATCC 700832</strain>
    </source>
</reference>
<comment type="similarity">
    <text evidence="2">Belongs to the isochorismate synthase family.</text>
</comment>
<evidence type="ECO:0000313" key="10">
    <source>
        <dbReference type="Proteomes" id="UP000295058"/>
    </source>
</evidence>
<dbReference type="InterPro" id="IPR015890">
    <property type="entry name" value="Chorismate_C"/>
</dbReference>
<dbReference type="PANTHER" id="PTHR42839">
    <property type="entry name" value="ISOCHORISMATE SYNTHASE ENTC"/>
    <property type="match status" value="1"/>
</dbReference>
<evidence type="ECO:0000313" key="9">
    <source>
        <dbReference type="Proteomes" id="UP000243640"/>
    </source>
</evidence>
<dbReference type="AlphaFoldDB" id="A0A235CC89"/>
<dbReference type="GO" id="GO:0008909">
    <property type="term" value="F:isochorismate synthase activity"/>
    <property type="evidence" value="ECO:0007669"/>
    <property type="project" value="UniProtKB-EC"/>
</dbReference>
<protein>
    <recommendedName>
        <fullName evidence="3">isochorismate synthase</fullName>
        <ecNumber evidence="3">5.4.4.2</ecNumber>
    </recommendedName>
    <alternativeName>
        <fullName evidence="5">Isochorismate mutase</fullName>
    </alternativeName>
</protein>
<dbReference type="Pfam" id="PF00425">
    <property type="entry name" value="Chorismate_bind"/>
    <property type="match status" value="1"/>
</dbReference>
<dbReference type="InterPro" id="IPR004561">
    <property type="entry name" value="IsoChor_synthase"/>
</dbReference>
<evidence type="ECO:0000256" key="3">
    <source>
        <dbReference type="ARBA" id="ARBA00012824"/>
    </source>
</evidence>
<dbReference type="PANTHER" id="PTHR42839:SF2">
    <property type="entry name" value="ISOCHORISMATE SYNTHASE ENTC"/>
    <property type="match status" value="1"/>
</dbReference>
<gene>
    <name evidence="7" type="ORF">B6S09_16000</name>
    <name evidence="8" type="ORF">LY04_02974</name>
</gene>
<evidence type="ECO:0000259" key="6">
    <source>
        <dbReference type="Pfam" id="PF00425"/>
    </source>
</evidence>
<accession>A0A235CC89</accession>
<dbReference type="SUPFAM" id="SSF56322">
    <property type="entry name" value="ADC synthase"/>
    <property type="match status" value="1"/>
</dbReference>
<evidence type="ECO:0000256" key="4">
    <source>
        <dbReference type="ARBA" id="ARBA00023235"/>
    </source>
</evidence>
<dbReference type="GO" id="GO:0009697">
    <property type="term" value="P:salicylic acid biosynthetic process"/>
    <property type="evidence" value="ECO:0007669"/>
    <property type="project" value="TreeGrafter"/>
</dbReference>
<evidence type="ECO:0000313" key="7">
    <source>
        <dbReference type="EMBL" id="OYD21425.1"/>
    </source>
</evidence>
<comment type="catalytic activity">
    <reaction evidence="1">
        <text>chorismate = isochorismate</text>
        <dbReference type="Rhea" id="RHEA:18985"/>
        <dbReference type="ChEBI" id="CHEBI:29748"/>
        <dbReference type="ChEBI" id="CHEBI:29780"/>
        <dbReference type="EC" id="5.4.4.2"/>
    </reaction>
</comment>
<evidence type="ECO:0000313" key="8">
    <source>
        <dbReference type="EMBL" id="TDW56352.1"/>
    </source>
</evidence>
<evidence type="ECO:0000256" key="5">
    <source>
        <dbReference type="ARBA" id="ARBA00041564"/>
    </source>
</evidence>
<dbReference type="RefSeq" id="WP_094279496.1">
    <property type="nucleotide sequence ID" value="NZ_NQJF01000015.1"/>
</dbReference>
<dbReference type="EC" id="5.4.4.2" evidence="3"/>
<evidence type="ECO:0000256" key="2">
    <source>
        <dbReference type="ARBA" id="ARBA00005297"/>
    </source>
</evidence>
<comment type="caution">
    <text evidence="7">The sequence shown here is derived from an EMBL/GenBank/DDBJ whole genome shotgun (WGS) entry which is preliminary data.</text>
</comment>